<dbReference type="Pfam" id="PF13407">
    <property type="entry name" value="Peripla_BP_4"/>
    <property type="match status" value="1"/>
</dbReference>
<dbReference type="Gene3D" id="3.40.50.2300">
    <property type="match status" value="2"/>
</dbReference>
<dbReference type="EMBL" id="DF820466">
    <property type="protein sequence ID" value="GAK57668.1"/>
    <property type="molecule type" value="Genomic_DNA"/>
</dbReference>
<evidence type="ECO:0000256" key="3">
    <source>
        <dbReference type="SAM" id="SignalP"/>
    </source>
</evidence>
<dbReference type="PANTHER" id="PTHR30036:SF7">
    <property type="entry name" value="ABC TRANSPORTER PERIPLASMIC-BINDING PROTEIN YPHF"/>
    <property type="match status" value="1"/>
</dbReference>
<evidence type="ECO:0000256" key="2">
    <source>
        <dbReference type="ARBA" id="ARBA00007639"/>
    </source>
</evidence>
<feature type="chain" id="PRO_5001755529" description="Periplasmic binding protein domain-containing protein" evidence="3">
    <location>
        <begin position="24"/>
        <end position="366"/>
    </location>
</feature>
<dbReference type="STRING" id="1499967.U27_04635"/>
<dbReference type="InterPro" id="IPR025997">
    <property type="entry name" value="SBP_2_dom"/>
</dbReference>
<evidence type="ECO:0000256" key="1">
    <source>
        <dbReference type="ARBA" id="ARBA00004196"/>
    </source>
</evidence>
<feature type="signal peptide" evidence="3">
    <location>
        <begin position="1"/>
        <end position="23"/>
    </location>
</feature>
<proteinExistence type="inferred from homology"/>
<accession>A0A081BZB3</accession>
<evidence type="ECO:0000259" key="4">
    <source>
        <dbReference type="Pfam" id="PF13407"/>
    </source>
</evidence>
<gene>
    <name evidence="5" type="ORF">U27_04635</name>
</gene>
<dbReference type="GO" id="GO:0030246">
    <property type="term" value="F:carbohydrate binding"/>
    <property type="evidence" value="ECO:0007669"/>
    <property type="project" value="TreeGrafter"/>
</dbReference>
<dbReference type="GO" id="GO:0030288">
    <property type="term" value="C:outer membrane-bounded periplasmic space"/>
    <property type="evidence" value="ECO:0007669"/>
    <property type="project" value="TreeGrafter"/>
</dbReference>
<dbReference type="InterPro" id="IPR050555">
    <property type="entry name" value="Bact_Solute-Bind_Prot2"/>
</dbReference>
<reference evidence="5" key="1">
    <citation type="journal article" date="2015" name="PeerJ">
        <title>First genomic representation of candidate bacterial phylum KSB3 points to enhanced environmental sensing as a trigger of wastewater bulking.</title>
        <authorList>
            <person name="Sekiguchi Y."/>
            <person name="Ohashi A."/>
            <person name="Parks D.H."/>
            <person name="Yamauchi T."/>
            <person name="Tyson G.W."/>
            <person name="Hugenholtz P."/>
        </authorList>
    </citation>
    <scope>NUCLEOTIDE SEQUENCE [LARGE SCALE GENOMIC DNA]</scope>
</reference>
<comment type="subcellular location">
    <subcellularLocation>
        <location evidence="1">Cell envelope</location>
    </subcellularLocation>
</comment>
<dbReference type="HOGENOM" id="CLU_755788_0_0_0"/>
<evidence type="ECO:0000313" key="5">
    <source>
        <dbReference type="EMBL" id="GAK57668.1"/>
    </source>
</evidence>
<dbReference type="Proteomes" id="UP000030661">
    <property type="component" value="Unassembled WGS sequence"/>
</dbReference>
<dbReference type="SUPFAM" id="SSF53822">
    <property type="entry name" value="Periplasmic binding protein-like I"/>
    <property type="match status" value="1"/>
</dbReference>
<dbReference type="InterPro" id="IPR028082">
    <property type="entry name" value="Peripla_BP_I"/>
</dbReference>
<dbReference type="AlphaFoldDB" id="A0A081BZB3"/>
<organism evidence="5">
    <name type="scientific">Vecturithrix granuli</name>
    <dbReference type="NCBI Taxonomy" id="1499967"/>
    <lineage>
        <taxon>Bacteria</taxon>
        <taxon>Candidatus Moduliflexota</taxon>
        <taxon>Candidatus Vecturitrichia</taxon>
        <taxon>Candidatus Vecturitrichales</taxon>
        <taxon>Candidatus Vecturitrichaceae</taxon>
        <taxon>Candidatus Vecturithrix</taxon>
    </lineage>
</organism>
<dbReference type="PANTHER" id="PTHR30036">
    <property type="entry name" value="D-XYLOSE-BINDING PERIPLASMIC PROTEIN"/>
    <property type="match status" value="1"/>
</dbReference>
<feature type="domain" description="Periplasmic binding protein" evidence="4">
    <location>
        <begin position="56"/>
        <end position="331"/>
    </location>
</feature>
<keyword evidence="6" id="KW-1185">Reference proteome</keyword>
<sequence>MRKMLSYACLIGLVLLMAAPVSAQISAGPGGVNFDEAGKINPASKDFHTNDGVLTIAYVTHTAGNGFFNPCYVGATTAAQAFTAMGLPVNILRLGPPDAADNIPATIAIINQVLTDPKLDALAITTPQVGAYEDIINKAFELGIPVATFNSFDPTIPFRSQISHTGQSSSAAAIGGEGIVKCLLDKGVDKGVVIMPNSTTLGNVEVNERVQYAAKAIREGLEKAGVTGITVDDGQGIGVDVRPTTADATQDIINLIESTPDIVGLFGPNGAITPAVGNAVRSTATKDQICSYGFDLGPAQLDLISTGDLDGALGQQPYLQGFWPVAQLILQIDRGVSAGNLDTLAEVVTQENLARFQEIVKTRFTN</sequence>
<name>A0A081BZB3_VECG1</name>
<evidence type="ECO:0000313" key="6">
    <source>
        <dbReference type="Proteomes" id="UP000030661"/>
    </source>
</evidence>
<comment type="similarity">
    <text evidence="2">Belongs to the bacterial solute-binding protein 2 family.</text>
</comment>
<protein>
    <recommendedName>
        <fullName evidence="4">Periplasmic binding protein domain-containing protein</fullName>
    </recommendedName>
</protein>
<dbReference type="eggNOG" id="COG1879">
    <property type="taxonomic scope" value="Bacteria"/>
</dbReference>
<keyword evidence="3" id="KW-0732">Signal</keyword>